<evidence type="ECO:0000256" key="1">
    <source>
        <dbReference type="ARBA" id="ARBA00004123"/>
    </source>
</evidence>
<dbReference type="Pfam" id="PF02825">
    <property type="entry name" value="WWE"/>
    <property type="match status" value="1"/>
</dbReference>
<dbReference type="GO" id="GO:0005634">
    <property type="term" value="C:nucleus"/>
    <property type="evidence" value="ECO:0007669"/>
    <property type="project" value="UniProtKB-SubCell"/>
</dbReference>
<reference evidence="10" key="1">
    <citation type="submission" date="2025-08" db="UniProtKB">
        <authorList>
            <consortium name="RefSeq"/>
        </authorList>
    </citation>
    <scope>IDENTIFICATION</scope>
    <source>
        <tissue evidence="10">Whole organism</tissue>
    </source>
</reference>
<feature type="zinc finger region" description="C3H1-type" evidence="4">
    <location>
        <begin position="186"/>
        <end position="214"/>
    </location>
</feature>
<dbReference type="InterPro" id="IPR037197">
    <property type="entry name" value="WWE_dom_sf"/>
</dbReference>
<dbReference type="KEGG" id="hazt:108666441"/>
<feature type="region of interest" description="Disordered" evidence="5">
    <location>
        <begin position="376"/>
        <end position="428"/>
    </location>
</feature>
<dbReference type="InterPro" id="IPR051712">
    <property type="entry name" value="ARTD-AVP"/>
</dbReference>
<evidence type="ECO:0000256" key="4">
    <source>
        <dbReference type="PROSITE-ProRule" id="PRU00723"/>
    </source>
</evidence>
<dbReference type="PANTHER" id="PTHR45740:SF2">
    <property type="entry name" value="POLY [ADP-RIBOSE] POLYMERASE"/>
    <property type="match status" value="1"/>
</dbReference>
<dbReference type="InterPro" id="IPR004170">
    <property type="entry name" value="WWE_dom"/>
</dbReference>
<dbReference type="InterPro" id="IPR000571">
    <property type="entry name" value="Znf_CCCH"/>
</dbReference>
<evidence type="ECO:0000259" key="8">
    <source>
        <dbReference type="PROSITE" id="PS51059"/>
    </source>
</evidence>
<dbReference type="InterPro" id="IPR012317">
    <property type="entry name" value="Poly(ADP-ribose)pol_cat_dom"/>
</dbReference>
<evidence type="ECO:0000259" key="6">
    <source>
        <dbReference type="PROSITE" id="PS50103"/>
    </source>
</evidence>
<dbReference type="AlphaFoldDB" id="A0A979FH28"/>
<feature type="domain" description="WWE" evidence="7">
    <location>
        <begin position="294"/>
        <end position="389"/>
    </location>
</feature>
<sequence length="652" mass="73559">MTQTNVKTKVKRPMRRVAKNSGGTSGSVAVSMQVAYEWYFKEDDGSWVKFGSKGVASSSSSYNCGSTEVFTQNLYEQTCSTTCLEVNHAEYAKVHALLRAEIPNCYIRSLYKVTNPYFRAIFDIRKAHLQRKYPGVVYREEDLFYATSSIKHGKPSHVSVSISLCGLEVLFLLNKMGSSNGKELPASPLDICEDFLTNSCTNNKETCTKVHTKFPFLWQIEMEENWHNFPELHNKELEREFRVPESDGVQLPAVHPINNEQYSVTNNVWYADFEKMTVDGDGQHFKIRRLSTESSAAKKTTFSTDYGWFFKDNLCQWILYGHVGLPEQKNDSNSYAHIPMSSSDDIEQQFSVKGLKTFSTCSAAYAYKLDLEKMTQTNQETETTRPLRRRPKAGTLNPGLGPVGDYTPSPMGTSDVTGGATGSSSNPGTTNLFTEIPFGQTSNATPLGANHAEYKKVLKLLKPTLPNCNLSSIFKIRNLYLETVFKNRKIYLQSQYPSVKYKEEYLFHGTKPANVEAILEENIDWRLHGSNVGQIHGRGAYFSNKYEDSSQSGPVVIAQSIRIGAEKCRFDSSYVRKFCAKTSRCYGEVIFVCKVLVGLTARGDSFTVKPPKDGSNRLVDTTVDDVANPTIFVKYDTQEYYPEYYIEVEFKV</sequence>
<dbReference type="PROSITE" id="PS51059">
    <property type="entry name" value="PARP_CATALYTIC"/>
    <property type="match status" value="1"/>
</dbReference>
<keyword evidence="4" id="KW-0863">Zinc-finger</keyword>
<dbReference type="Gene3D" id="3.30.720.50">
    <property type="match status" value="1"/>
</dbReference>
<dbReference type="GO" id="GO:0003950">
    <property type="term" value="F:NAD+ poly-ADP-ribosyltransferase activity"/>
    <property type="evidence" value="ECO:0007669"/>
    <property type="project" value="InterPro"/>
</dbReference>
<keyword evidence="9" id="KW-1185">Reference proteome</keyword>
<evidence type="ECO:0000256" key="3">
    <source>
        <dbReference type="ARBA" id="ARBA00024347"/>
    </source>
</evidence>
<feature type="region of interest" description="Disordered" evidence="5">
    <location>
        <begin position="1"/>
        <end position="23"/>
    </location>
</feature>
<keyword evidence="4" id="KW-0479">Metal-binding</keyword>
<dbReference type="SUPFAM" id="SSF56399">
    <property type="entry name" value="ADP-ribosylation"/>
    <property type="match status" value="1"/>
</dbReference>
<feature type="compositionally biased region" description="Basic residues" evidence="5">
    <location>
        <begin position="8"/>
        <end position="18"/>
    </location>
</feature>
<name>A0A979FH28_HYAAZ</name>
<evidence type="ECO:0000313" key="10">
    <source>
        <dbReference type="RefSeq" id="XP_047735585.1"/>
    </source>
</evidence>
<evidence type="ECO:0000256" key="5">
    <source>
        <dbReference type="SAM" id="MobiDB-lite"/>
    </source>
</evidence>
<feature type="domain" description="C3H1-type" evidence="6">
    <location>
        <begin position="186"/>
        <end position="214"/>
    </location>
</feature>
<evidence type="ECO:0000256" key="2">
    <source>
        <dbReference type="ARBA" id="ARBA00023242"/>
    </source>
</evidence>
<comment type="similarity">
    <text evidence="3">Belongs to the ARTD/PARP family.</text>
</comment>
<dbReference type="Proteomes" id="UP000694843">
    <property type="component" value="Unplaced"/>
</dbReference>
<dbReference type="PROSITE" id="PS50103">
    <property type="entry name" value="ZF_C3H1"/>
    <property type="match status" value="1"/>
</dbReference>
<accession>A0A979FH28</accession>
<dbReference type="Pfam" id="PF00644">
    <property type="entry name" value="PARP"/>
    <property type="match status" value="1"/>
</dbReference>
<evidence type="ECO:0000313" key="9">
    <source>
        <dbReference type="Proteomes" id="UP000694843"/>
    </source>
</evidence>
<feature type="compositionally biased region" description="Polar residues" evidence="5">
    <location>
        <begin position="410"/>
        <end position="428"/>
    </location>
</feature>
<evidence type="ECO:0000259" key="7">
    <source>
        <dbReference type="PROSITE" id="PS50918"/>
    </source>
</evidence>
<dbReference type="SUPFAM" id="SSF117839">
    <property type="entry name" value="WWE domain"/>
    <property type="match status" value="1"/>
</dbReference>
<feature type="domain" description="PARP catalytic" evidence="8">
    <location>
        <begin position="424"/>
        <end position="652"/>
    </location>
</feature>
<comment type="subcellular location">
    <subcellularLocation>
        <location evidence="1">Nucleus</location>
    </subcellularLocation>
</comment>
<proteinExistence type="inferred from homology"/>
<keyword evidence="2" id="KW-0539">Nucleus</keyword>
<dbReference type="PROSITE" id="PS50918">
    <property type="entry name" value="WWE"/>
    <property type="match status" value="1"/>
</dbReference>
<dbReference type="GeneID" id="108666441"/>
<dbReference type="PANTHER" id="PTHR45740">
    <property type="entry name" value="POLY [ADP-RIBOSE] POLYMERASE"/>
    <property type="match status" value="1"/>
</dbReference>
<organism evidence="9 10">
    <name type="scientific">Hyalella azteca</name>
    <name type="common">Amphipod</name>
    <dbReference type="NCBI Taxonomy" id="294128"/>
    <lineage>
        <taxon>Eukaryota</taxon>
        <taxon>Metazoa</taxon>
        <taxon>Ecdysozoa</taxon>
        <taxon>Arthropoda</taxon>
        <taxon>Crustacea</taxon>
        <taxon>Multicrustacea</taxon>
        <taxon>Malacostraca</taxon>
        <taxon>Eumalacostraca</taxon>
        <taxon>Peracarida</taxon>
        <taxon>Amphipoda</taxon>
        <taxon>Senticaudata</taxon>
        <taxon>Talitrida</taxon>
        <taxon>Talitroidea</taxon>
        <taxon>Hyalellidae</taxon>
        <taxon>Hyalella</taxon>
    </lineage>
</organism>
<dbReference type="Gene3D" id="3.90.228.10">
    <property type="match status" value="2"/>
</dbReference>
<protein>
    <submittedName>
        <fullName evidence="10">Protein mono-ADP-ribosyltransferase PARP12-like</fullName>
    </submittedName>
</protein>
<dbReference type="GO" id="GO:0008270">
    <property type="term" value="F:zinc ion binding"/>
    <property type="evidence" value="ECO:0007669"/>
    <property type="project" value="UniProtKB-KW"/>
</dbReference>
<dbReference type="GO" id="GO:1990404">
    <property type="term" value="F:NAD+-protein mono-ADP-ribosyltransferase activity"/>
    <property type="evidence" value="ECO:0007669"/>
    <property type="project" value="TreeGrafter"/>
</dbReference>
<dbReference type="OrthoDB" id="6133115at2759"/>
<gene>
    <name evidence="10" type="primary">LOC108666441</name>
</gene>
<keyword evidence="4" id="KW-0862">Zinc</keyword>
<dbReference type="RefSeq" id="XP_047735585.1">
    <property type="nucleotide sequence ID" value="XM_047879629.1"/>
</dbReference>